<evidence type="ECO:0000313" key="6">
    <source>
        <dbReference type="Proteomes" id="UP000008143"/>
    </source>
</evidence>
<feature type="domain" description="B30.2/SPRY" evidence="5">
    <location>
        <begin position="38"/>
        <end position="226"/>
    </location>
</feature>
<evidence type="ECO:0000256" key="4">
    <source>
        <dbReference type="SAM" id="MobiDB-lite"/>
    </source>
</evidence>
<keyword evidence="1" id="KW-0479">Metal-binding</keyword>
<dbReference type="KEGG" id="xtr:105945269"/>
<dbReference type="SUPFAM" id="SSF49899">
    <property type="entry name" value="Concanavalin A-like lectins/glucanases"/>
    <property type="match status" value="1"/>
</dbReference>
<dbReference type="PANTHER" id="PTHR25465">
    <property type="entry name" value="B-BOX DOMAIN CONTAINING"/>
    <property type="match status" value="1"/>
</dbReference>
<dbReference type="RefSeq" id="XP_012808259.2">
    <property type="nucleotide sequence ID" value="XM_012952805.3"/>
</dbReference>
<keyword evidence="6" id="KW-1185">Reference proteome</keyword>
<organism evidence="6 7">
    <name type="scientific">Xenopus tropicalis</name>
    <name type="common">Western clawed frog</name>
    <name type="synonym">Silurana tropicalis</name>
    <dbReference type="NCBI Taxonomy" id="8364"/>
    <lineage>
        <taxon>Eukaryota</taxon>
        <taxon>Metazoa</taxon>
        <taxon>Chordata</taxon>
        <taxon>Craniata</taxon>
        <taxon>Vertebrata</taxon>
        <taxon>Euteleostomi</taxon>
        <taxon>Amphibia</taxon>
        <taxon>Batrachia</taxon>
        <taxon>Anura</taxon>
        <taxon>Pipoidea</taxon>
        <taxon>Pipidae</taxon>
        <taxon>Xenopodinae</taxon>
        <taxon>Xenopus</taxon>
        <taxon>Silurana</taxon>
    </lineage>
</organism>
<feature type="region of interest" description="Disordered" evidence="4">
    <location>
        <begin position="1"/>
        <end position="96"/>
    </location>
</feature>
<dbReference type="GO" id="GO:0008270">
    <property type="term" value="F:zinc ion binding"/>
    <property type="evidence" value="ECO:0007669"/>
    <property type="project" value="UniProtKB-KW"/>
</dbReference>
<reference evidence="7" key="1">
    <citation type="submission" date="2025-08" db="UniProtKB">
        <authorList>
            <consortium name="RefSeq"/>
        </authorList>
    </citation>
    <scope>IDENTIFICATION</scope>
    <source>
        <strain evidence="7">Nigerian</strain>
        <tissue evidence="7">Liver and blood</tissue>
    </source>
</reference>
<gene>
    <name evidence="7 8" type="primary">LOC105945269</name>
</gene>
<evidence type="ECO:0000313" key="7">
    <source>
        <dbReference type="RefSeq" id="XP_012808259.2"/>
    </source>
</evidence>
<evidence type="ECO:0000256" key="2">
    <source>
        <dbReference type="ARBA" id="ARBA00022771"/>
    </source>
</evidence>
<dbReference type="GeneID" id="105945269"/>
<protein>
    <submittedName>
        <fullName evidence="7">E3 ubiquitin-protein ligase Midline-1 isoform X1</fullName>
    </submittedName>
</protein>
<dbReference type="InterPro" id="IPR003877">
    <property type="entry name" value="SPRY_dom"/>
</dbReference>
<dbReference type="AGR" id="Xenbase:XB-GENE-29088563"/>
<dbReference type="PANTHER" id="PTHR25465:SF71">
    <property type="entry name" value="E3 UBIQUITIN-PROTEIN LIGASE TRIM39-LIKE"/>
    <property type="match status" value="1"/>
</dbReference>
<sequence length="226" mass="24951">MAERRGGGAQPEGQGTMAERRGGGARPEGQGTMAERRGGGARPEEEEGHDFGQEATGLSLNTEESAGSLSVSRDGRTVSRPLTNPPDTPYRWYGQTASPRSFPSGRHYWDVEGSESGYWRVGASYPNIETAENEDWLGNNYRTWALCRWAHNNSYTARHAGKETKLSHAPSCRRIRISLDYEAGCLSFYELSEPIRHLHTFTAKFTEPLHAAFAVWASNASVTIIS</sequence>
<evidence type="ECO:0000313" key="8">
    <source>
        <dbReference type="Xenbase" id="XB-GENE-29088563"/>
    </source>
</evidence>
<proteinExistence type="predicted"/>
<dbReference type="Pfam" id="PF00622">
    <property type="entry name" value="SPRY"/>
    <property type="match status" value="1"/>
</dbReference>
<evidence type="ECO:0000256" key="1">
    <source>
        <dbReference type="ARBA" id="ARBA00022723"/>
    </source>
</evidence>
<evidence type="ECO:0000259" key="5">
    <source>
        <dbReference type="PROSITE" id="PS50188"/>
    </source>
</evidence>
<feature type="compositionally biased region" description="Polar residues" evidence="4">
    <location>
        <begin position="56"/>
        <end position="71"/>
    </location>
</feature>
<dbReference type="AlphaFoldDB" id="A0A8J0SC94"/>
<name>A0A8J0SC94_XENTR</name>
<dbReference type="InterPro" id="IPR013320">
    <property type="entry name" value="ConA-like_dom_sf"/>
</dbReference>
<accession>A0A8J0SC94</accession>
<dbReference type="PRINTS" id="PR01407">
    <property type="entry name" value="BUTYPHLNCDUF"/>
</dbReference>
<evidence type="ECO:0000256" key="3">
    <source>
        <dbReference type="ARBA" id="ARBA00022833"/>
    </source>
</evidence>
<dbReference type="Xenbase" id="XB-GENE-29088563">
    <property type="gene designation" value="LOC105945269"/>
</dbReference>
<keyword evidence="2" id="KW-0863">Zinc-finger</keyword>
<dbReference type="Proteomes" id="UP000008143">
    <property type="component" value="Chromosome 10"/>
</dbReference>
<dbReference type="InterPro" id="IPR051051">
    <property type="entry name" value="E3_ubiq-ligase_TRIM/RNF"/>
</dbReference>
<dbReference type="Gene3D" id="2.60.120.920">
    <property type="match status" value="1"/>
</dbReference>
<dbReference type="OrthoDB" id="128536at2759"/>
<dbReference type="InterPro" id="IPR043136">
    <property type="entry name" value="B30.2/SPRY_sf"/>
</dbReference>
<dbReference type="InterPro" id="IPR001870">
    <property type="entry name" value="B30.2/SPRY"/>
</dbReference>
<dbReference type="SMART" id="SM00449">
    <property type="entry name" value="SPRY"/>
    <property type="match status" value="1"/>
</dbReference>
<dbReference type="OMA" id="NCETHIY"/>
<keyword evidence="3" id="KW-0862">Zinc</keyword>
<dbReference type="InterPro" id="IPR003879">
    <property type="entry name" value="Butyrophylin_SPRY"/>
</dbReference>
<dbReference type="PROSITE" id="PS50188">
    <property type="entry name" value="B302_SPRY"/>
    <property type="match status" value="1"/>
</dbReference>